<keyword evidence="1" id="KW-1133">Transmembrane helix</keyword>
<reference evidence="2 3" key="1">
    <citation type="submission" date="2018-03" db="EMBL/GenBank/DDBJ databases">
        <authorList>
            <person name="Nguyen K."/>
            <person name="Fouts D."/>
            <person name="Sutton G."/>
        </authorList>
    </citation>
    <scope>NUCLEOTIDE SEQUENCE [LARGE SCALE GENOMIC DNA]</scope>
    <source>
        <strain evidence="2 3">AU3578</strain>
    </source>
</reference>
<organism evidence="2 3">
    <name type="scientific">Burkholderia vietnamiensis</name>
    <dbReference type="NCBI Taxonomy" id="60552"/>
    <lineage>
        <taxon>Bacteria</taxon>
        <taxon>Pseudomonadati</taxon>
        <taxon>Pseudomonadota</taxon>
        <taxon>Betaproteobacteria</taxon>
        <taxon>Burkholderiales</taxon>
        <taxon>Burkholderiaceae</taxon>
        <taxon>Burkholderia</taxon>
        <taxon>Burkholderia cepacia complex</taxon>
    </lineage>
</organism>
<dbReference type="EMBL" id="PVHK01000236">
    <property type="protein sequence ID" value="PRH38539.1"/>
    <property type="molecule type" value="Genomic_DNA"/>
</dbReference>
<keyword evidence="1" id="KW-0812">Transmembrane</keyword>
<accession>A0AA44XZI0</accession>
<protein>
    <submittedName>
        <fullName evidence="2">Uncharacterized protein</fullName>
    </submittedName>
</protein>
<evidence type="ECO:0000313" key="2">
    <source>
        <dbReference type="EMBL" id="PRH38539.1"/>
    </source>
</evidence>
<keyword evidence="1" id="KW-0472">Membrane</keyword>
<gene>
    <name evidence="2" type="ORF">C6T65_30900</name>
</gene>
<dbReference type="Proteomes" id="UP000237632">
    <property type="component" value="Unassembled WGS sequence"/>
</dbReference>
<proteinExistence type="predicted"/>
<evidence type="ECO:0000313" key="3">
    <source>
        <dbReference type="Proteomes" id="UP000237632"/>
    </source>
</evidence>
<evidence type="ECO:0000256" key="1">
    <source>
        <dbReference type="SAM" id="Phobius"/>
    </source>
</evidence>
<name>A0AA44XZI0_BURVI</name>
<dbReference type="AlphaFoldDB" id="A0AA44XZI0"/>
<sequence>MFIHQQRRGRVEYLDRIACEEPCQFVVLVVDSRTVDELGKSIVRVRQHVDSPLLADIIFDGVGEVSWMPLTVGLVIYILLFWRWVRYIGQERIHWKGSRGDVCIERAQEVEFLCILVASSQKLPRPDRWVKQIGARILTFVAPVGTGNE</sequence>
<comment type="caution">
    <text evidence="2">The sequence shown here is derived from an EMBL/GenBank/DDBJ whole genome shotgun (WGS) entry which is preliminary data.</text>
</comment>
<feature type="transmembrane region" description="Helical" evidence="1">
    <location>
        <begin position="67"/>
        <end position="85"/>
    </location>
</feature>